<evidence type="ECO:0000256" key="4">
    <source>
        <dbReference type="ARBA" id="ARBA00022753"/>
    </source>
</evidence>
<organism evidence="12 13">
    <name type="scientific">Eptatretus burgeri</name>
    <name type="common">Inshore hagfish</name>
    <dbReference type="NCBI Taxonomy" id="7764"/>
    <lineage>
        <taxon>Eukaryota</taxon>
        <taxon>Metazoa</taxon>
        <taxon>Chordata</taxon>
        <taxon>Craniata</taxon>
        <taxon>Vertebrata</taxon>
        <taxon>Cyclostomata</taxon>
        <taxon>Myxini</taxon>
        <taxon>Myxiniformes</taxon>
        <taxon>Myxinidae</taxon>
        <taxon>Eptatretinae</taxon>
        <taxon>Eptatretus</taxon>
    </lineage>
</organism>
<evidence type="ECO:0000259" key="10">
    <source>
        <dbReference type="Pfam" id="PF01299"/>
    </source>
</evidence>
<dbReference type="InterPro" id="IPR002000">
    <property type="entry name" value="Lysosome-assoc_membr_glycop"/>
</dbReference>
<keyword evidence="2 8" id="KW-0812">Transmembrane</keyword>
<comment type="subcellular location">
    <subcellularLocation>
        <location evidence="1">Endosome membrane</location>
        <topology evidence="1">Single-pass type I membrane protein</topology>
    </subcellularLocation>
    <subcellularLocation>
        <location evidence="8">Lysosome membrane</location>
        <topology evidence="8">Single-pass type I membrane protein</topology>
    </subcellularLocation>
</comment>
<dbReference type="GeneTree" id="ENSGT00950000182899"/>
<dbReference type="GO" id="GO:0072594">
    <property type="term" value="P:establishment of protein localization to organelle"/>
    <property type="evidence" value="ECO:0007669"/>
    <property type="project" value="TreeGrafter"/>
</dbReference>
<feature type="transmembrane region" description="Helical" evidence="9">
    <location>
        <begin position="252"/>
        <end position="275"/>
    </location>
</feature>
<evidence type="ECO:0000256" key="9">
    <source>
        <dbReference type="SAM" id="Phobius"/>
    </source>
</evidence>
<evidence type="ECO:0000313" key="13">
    <source>
        <dbReference type="Proteomes" id="UP000694388"/>
    </source>
</evidence>
<keyword evidence="3" id="KW-0732">Signal</keyword>
<keyword evidence="7" id="KW-0325">Glycoprotein</keyword>
<comment type="similarity">
    <text evidence="8">Belongs to the LAMP family.</text>
</comment>
<dbReference type="GO" id="GO:0031902">
    <property type="term" value="C:late endosome membrane"/>
    <property type="evidence" value="ECO:0007669"/>
    <property type="project" value="TreeGrafter"/>
</dbReference>
<keyword evidence="8" id="KW-1015">Disulfide bond</keyword>
<dbReference type="AlphaFoldDB" id="A0A8C4QSW2"/>
<dbReference type="PROSITE" id="PS51407">
    <property type="entry name" value="LAMP_3"/>
    <property type="match status" value="1"/>
</dbReference>
<dbReference type="Ensembl" id="ENSEBUT00000020678.1">
    <property type="protein sequence ID" value="ENSEBUP00000020102.1"/>
    <property type="gene ID" value="ENSEBUG00000012479.1"/>
</dbReference>
<evidence type="ECO:0000256" key="1">
    <source>
        <dbReference type="ARBA" id="ARBA00004530"/>
    </source>
</evidence>
<dbReference type="InterPro" id="IPR048528">
    <property type="entry name" value="Lamp2-like_luminal"/>
</dbReference>
<reference evidence="12" key="2">
    <citation type="submission" date="2025-09" db="UniProtKB">
        <authorList>
            <consortium name="Ensembl"/>
        </authorList>
    </citation>
    <scope>IDENTIFICATION</scope>
</reference>
<dbReference type="Pfam" id="PF01299">
    <property type="entry name" value="Lamp2-like_luminal"/>
    <property type="match status" value="1"/>
</dbReference>
<dbReference type="PANTHER" id="PTHR11506">
    <property type="entry name" value="LYSOSOME-ASSOCIATED MEMBRANE GLYCOPROTEIN"/>
    <property type="match status" value="1"/>
</dbReference>
<evidence type="ECO:0000256" key="8">
    <source>
        <dbReference type="PROSITE-ProRule" id="PRU00740"/>
    </source>
</evidence>
<feature type="transmembrane region" description="Helical" evidence="9">
    <location>
        <begin position="34"/>
        <end position="60"/>
    </location>
</feature>
<evidence type="ECO:0000256" key="6">
    <source>
        <dbReference type="ARBA" id="ARBA00023136"/>
    </source>
</evidence>
<dbReference type="PANTHER" id="PTHR11506:SF41">
    <property type="entry name" value="LYSOSOME-ASSOCIATED MEMBRANE GLYCOPROTEIN 1-LIKE"/>
    <property type="match status" value="1"/>
</dbReference>
<evidence type="ECO:0000256" key="7">
    <source>
        <dbReference type="ARBA" id="ARBA00023180"/>
    </source>
</evidence>
<keyword evidence="4" id="KW-0967">Endosome</keyword>
<keyword evidence="6 8" id="KW-0472">Membrane</keyword>
<dbReference type="Proteomes" id="UP000694388">
    <property type="component" value="Unplaced"/>
</dbReference>
<dbReference type="Gene3D" id="2.40.160.110">
    <property type="match status" value="1"/>
</dbReference>
<protein>
    <submittedName>
        <fullName evidence="12">Uncharacterized protein</fullName>
    </submittedName>
</protein>
<evidence type="ECO:0000256" key="2">
    <source>
        <dbReference type="ARBA" id="ARBA00022692"/>
    </source>
</evidence>
<dbReference type="Pfam" id="PF21222">
    <property type="entry name" value="Lamp2_2nd"/>
    <property type="match status" value="1"/>
</dbReference>
<keyword evidence="5 9" id="KW-1133">Transmembrane helix</keyword>
<dbReference type="InterPro" id="IPR048524">
    <property type="entry name" value="Lamp2-like_TM"/>
</dbReference>
<evidence type="ECO:0000313" key="12">
    <source>
        <dbReference type="Ensembl" id="ENSEBUP00000020102.1"/>
    </source>
</evidence>
<evidence type="ECO:0000256" key="3">
    <source>
        <dbReference type="ARBA" id="ARBA00022729"/>
    </source>
</evidence>
<evidence type="ECO:0000259" key="11">
    <source>
        <dbReference type="Pfam" id="PF21222"/>
    </source>
</evidence>
<proteinExistence type="inferred from homology"/>
<comment type="caution">
    <text evidence="8">Lacks conserved residue(s) required for the propagation of feature annotation.</text>
</comment>
<keyword evidence="8" id="KW-0458">Lysosome</keyword>
<feature type="disulfide bond" evidence="8">
    <location>
        <begin position="208"/>
        <end position="245"/>
    </location>
</feature>
<name>A0A8C4QSW2_EPTBU</name>
<feature type="domain" description="Lysosome-associated membrane glycoprotein 2-like transmembrane" evidence="11">
    <location>
        <begin position="254"/>
        <end position="285"/>
    </location>
</feature>
<dbReference type="GO" id="GO:0005886">
    <property type="term" value="C:plasma membrane"/>
    <property type="evidence" value="ECO:0007669"/>
    <property type="project" value="TreeGrafter"/>
</dbReference>
<sequence length="287" mass="31107">MDFFSFLQLPTACYNTLHSVCVHFQKQEHHLLTFLISTLLSIIPAISLSLCLSVSLSLCLSVSLSLCLSVSLSLSLCLSVSLSLCLSVSLSLCLSVSLSLSLCLSVCDCSFSTTAGPIGLKLASNIAGAPRMFHLATNLHQCYLQLPFCKKWCVWAAPFDRSFHKNIDFCDDCHGGLFVLPFYSADTYIGTNSTLQLFTAKVGNSYLCVDEKTVTLSSGITLHMRNVQLQPFHVNNGKFGTAENCASDIAGLLIPIIVGAVLALLLLIVLIVYVIGRRRSHAGYQAI</sequence>
<accession>A0A8C4QSW2</accession>
<reference evidence="12" key="1">
    <citation type="submission" date="2025-08" db="UniProtKB">
        <authorList>
            <consortium name="Ensembl"/>
        </authorList>
    </citation>
    <scope>IDENTIFICATION</scope>
</reference>
<feature type="domain" description="Lysosome-associated membrane glycoprotein 2-like luminal" evidence="10">
    <location>
        <begin position="186"/>
        <end position="234"/>
    </location>
</feature>
<dbReference type="PRINTS" id="PR00336">
    <property type="entry name" value="LYSASSOCTDMP"/>
</dbReference>
<evidence type="ECO:0000256" key="5">
    <source>
        <dbReference type="ARBA" id="ARBA00022989"/>
    </source>
</evidence>
<keyword evidence="13" id="KW-1185">Reference proteome</keyword>
<dbReference type="GO" id="GO:0005765">
    <property type="term" value="C:lysosomal membrane"/>
    <property type="evidence" value="ECO:0007669"/>
    <property type="project" value="UniProtKB-SubCell"/>
</dbReference>